<dbReference type="GO" id="GO:0042910">
    <property type="term" value="F:xenobiotic transmembrane transporter activity"/>
    <property type="evidence" value="ECO:0007669"/>
    <property type="project" value="TreeGrafter"/>
</dbReference>
<dbReference type="Gene3D" id="3.30.70.1440">
    <property type="entry name" value="Multidrug efflux transporter AcrB pore domain"/>
    <property type="match status" value="1"/>
</dbReference>
<feature type="transmembrane region" description="Helical" evidence="1">
    <location>
        <begin position="928"/>
        <end position="950"/>
    </location>
</feature>
<dbReference type="AlphaFoldDB" id="A0A3B0U4V2"/>
<feature type="transmembrane region" description="Helical" evidence="1">
    <location>
        <begin position="518"/>
        <end position="535"/>
    </location>
</feature>
<dbReference type="SUPFAM" id="SSF82714">
    <property type="entry name" value="Multidrug efflux transporter AcrB TolC docking domain, DN and DC subdomains"/>
    <property type="match status" value="1"/>
</dbReference>
<feature type="transmembrane region" description="Helical" evidence="1">
    <location>
        <begin position="358"/>
        <end position="378"/>
    </location>
</feature>
<sequence>MKNKNFYKIFKKPILLVGILILAAGIYSFSRMQANLFPAVQFPRISIIVDAGKMPMDKMMITVTKPLESAVKKVKGVRLVKSSTSRGSCTIEVYFDWGLDIYQLKPRLESRINEIRNFLPHDVNISTEVMNQSLFPVYGFTLENPSKSDVDLRDAANLIVRPAFSQVPGIANVIVRGGRAKDYVVVPDRTRMTAFGITPQTIIDAFKNNNFVSSGGIIPDYKRMYLTLLDVRVKDVEALKNVIIRNINGRIIRVKDIADVKLEEQQLFVKINANGNNAVLVDLVKQPGVNLLNFAFNVEQKAAEIRKLLPEGFKLKPYYNQSAFVNRSIDSSLQIIYEGLLLALFVIILFLRSWRASLVVLLTIPVTVFFSFLVLYLVGITINIMSLGAIAASVGLIIDDAIVIIEQIYKNHEKYPGKDRFTIVGKSISFLFPAMIASSLSTIVIHFPFRLMSGLAGSFFRVLSDTMQLTMIVSFLVTWLLLPVFHIIVGYKQKPKAKNQKAVVDKISWMTRFYKKPVWALGFVLFLGVSAWWSFDKLQTGFLPELDEGTIVLDYYSPPGTDINETDRLCREMEKIIMANPQVESYSRRTGIRMSFRSHPAYEGDYSIQLIKKHKPTEEVIAELRKSISEKTPVIHIEFGQRIADLLGDLINTPQPIEVKIFGDDYRQLRKIAADCQDVMEKIPGIVDIDNGLVPEGPSVIFSPNQEKLALYGITLSDFETQLKACIEGIPLGRNADTPIPNPDQAAMTSGLQIGDIQEEEQMRQVILRFTDYKDNDLGVLKSQPVFLPDGTTRALSFFCDIKPIMGEVQEKREDLKPVIILTARLENKDLGTAINELRSAFKQNINLPPAYSLEFGGAYSQQQQSFKELLMILLLATVFVFTVLMFLFKSWRIALLILFISLMGITGSILALYLFNIPLNVSSYTGIIMIVGIIAENAIFTVYQFLANIKETDNTGFAVNNAIALRMRPNLMTAVSAILALMPLAIGIGIGAQMQQALAIAVIGGFVVGLPLLLIVLPSFLGLFHKV</sequence>
<keyword evidence="1" id="KW-1133">Transmembrane helix</keyword>
<protein>
    <submittedName>
        <fullName evidence="2">Cobalt-zinc-cadmium resistance protein CzcA Cation efflux system protein CusA</fullName>
    </submittedName>
</protein>
<organism evidence="2">
    <name type="scientific">hydrothermal vent metagenome</name>
    <dbReference type="NCBI Taxonomy" id="652676"/>
    <lineage>
        <taxon>unclassified sequences</taxon>
        <taxon>metagenomes</taxon>
        <taxon>ecological metagenomes</taxon>
    </lineage>
</organism>
<feature type="transmembrane region" description="Helical" evidence="1">
    <location>
        <begin position="870"/>
        <end position="889"/>
    </location>
</feature>
<gene>
    <name evidence="2" type="ORF">MNBD_BACTEROID01-633</name>
</gene>
<dbReference type="EMBL" id="UOEP01000147">
    <property type="protein sequence ID" value="VAW21522.1"/>
    <property type="molecule type" value="Genomic_DNA"/>
</dbReference>
<dbReference type="PANTHER" id="PTHR32063">
    <property type="match status" value="1"/>
</dbReference>
<dbReference type="Gene3D" id="3.30.70.1430">
    <property type="entry name" value="Multidrug efflux transporter AcrB pore domain"/>
    <property type="match status" value="2"/>
</dbReference>
<feature type="transmembrane region" description="Helical" evidence="1">
    <location>
        <begin position="469"/>
        <end position="491"/>
    </location>
</feature>
<dbReference type="Pfam" id="PF00873">
    <property type="entry name" value="ACR_tran"/>
    <property type="match status" value="2"/>
</dbReference>
<feature type="transmembrane region" description="Helical" evidence="1">
    <location>
        <begin position="335"/>
        <end position="351"/>
    </location>
</feature>
<reference evidence="2" key="1">
    <citation type="submission" date="2018-06" db="EMBL/GenBank/DDBJ databases">
        <authorList>
            <person name="Zhirakovskaya E."/>
        </authorList>
    </citation>
    <scope>NUCLEOTIDE SEQUENCE</scope>
</reference>
<dbReference type="SUPFAM" id="SSF82693">
    <property type="entry name" value="Multidrug efflux transporter AcrB pore domain, PN1, PN2, PC1 and PC2 subdomains"/>
    <property type="match status" value="3"/>
</dbReference>
<dbReference type="Gene3D" id="3.30.70.1320">
    <property type="entry name" value="Multidrug efflux transporter AcrB pore domain like"/>
    <property type="match status" value="1"/>
</dbReference>
<dbReference type="Gene3D" id="1.20.1640.10">
    <property type="entry name" value="Multidrug efflux transporter AcrB transmembrane domain"/>
    <property type="match status" value="2"/>
</dbReference>
<feature type="transmembrane region" description="Helical" evidence="1">
    <location>
        <begin position="999"/>
        <end position="1025"/>
    </location>
</feature>
<dbReference type="InterPro" id="IPR001036">
    <property type="entry name" value="Acrflvin-R"/>
</dbReference>
<feature type="transmembrane region" description="Helical" evidence="1">
    <location>
        <begin position="896"/>
        <end position="916"/>
    </location>
</feature>
<feature type="transmembrane region" description="Helical" evidence="1">
    <location>
        <begin position="430"/>
        <end position="449"/>
    </location>
</feature>
<dbReference type="GO" id="GO:0005886">
    <property type="term" value="C:plasma membrane"/>
    <property type="evidence" value="ECO:0007669"/>
    <property type="project" value="TreeGrafter"/>
</dbReference>
<dbReference type="SUPFAM" id="SSF82866">
    <property type="entry name" value="Multidrug efflux transporter AcrB transmembrane domain"/>
    <property type="match status" value="2"/>
</dbReference>
<accession>A0A3B0U4V2</accession>
<feature type="transmembrane region" description="Helical" evidence="1">
    <location>
        <begin position="384"/>
        <end position="409"/>
    </location>
</feature>
<dbReference type="Gene3D" id="3.30.2090.10">
    <property type="entry name" value="Multidrug efflux transporter AcrB TolC docking domain, DN and DC subdomains"/>
    <property type="match status" value="2"/>
</dbReference>
<feature type="transmembrane region" description="Helical" evidence="1">
    <location>
        <begin position="971"/>
        <end position="993"/>
    </location>
</feature>
<dbReference type="PRINTS" id="PR00702">
    <property type="entry name" value="ACRIFLAVINRP"/>
</dbReference>
<dbReference type="PANTHER" id="PTHR32063:SF24">
    <property type="entry name" value="CATION EFFLUX SYSTEM (ACRB_ACRD_ACRF FAMILY)"/>
    <property type="match status" value="1"/>
</dbReference>
<keyword evidence="1" id="KW-0812">Transmembrane</keyword>
<dbReference type="InterPro" id="IPR027463">
    <property type="entry name" value="AcrB_DN_DC_subdom"/>
</dbReference>
<keyword evidence="1" id="KW-0472">Membrane</keyword>
<name>A0A3B0U4V2_9ZZZZ</name>
<evidence type="ECO:0000313" key="2">
    <source>
        <dbReference type="EMBL" id="VAW21522.1"/>
    </source>
</evidence>
<evidence type="ECO:0000256" key="1">
    <source>
        <dbReference type="SAM" id="Phobius"/>
    </source>
</evidence>
<proteinExistence type="predicted"/>